<dbReference type="AlphaFoldDB" id="A0AAW2FX32"/>
<dbReference type="Proteomes" id="UP001430953">
    <property type="component" value="Unassembled WGS sequence"/>
</dbReference>
<gene>
    <name evidence="2" type="ORF">PUN28_009436</name>
</gene>
<proteinExistence type="predicted"/>
<evidence type="ECO:0000313" key="2">
    <source>
        <dbReference type="EMBL" id="KAL0118762.1"/>
    </source>
</evidence>
<feature type="region of interest" description="Disordered" evidence="1">
    <location>
        <begin position="29"/>
        <end position="56"/>
    </location>
</feature>
<organism evidence="2 3">
    <name type="scientific">Cardiocondyla obscurior</name>
    <dbReference type="NCBI Taxonomy" id="286306"/>
    <lineage>
        <taxon>Eukaryota</taxon>
        <taxon>Metazoa</taxon>
        <taxon>Ecdysozoa</taxon>
        <taxon>Arthropoda</taxon>
        <taxon>Hexapoda</taxon>
        <taxon>Insecta</taxon>
        <taxon>Pterygota</taxon>
        <taxon>Neoptera</taxon>
        <taxon>Endopterygota</taxon>
        <taxon>Hymenoptera</taxon>
        <taxon>Apocrita</taxon>
        <taxon>Aculeata</taxon>
        <taxon>Formicoidea</taxon>
        <taxon>Formicidae</taxon>
        <taxon>Myrmicinae</taxon>
        <taxon>Cardiocondyla</taxon>
    </lineage>
</organism>
<protein>
    <submittedName>
        <fullName evidence="2">Uncharacterized protein</fullName>
    </submittedName>
</protein>
<accession>A0AAW2FX32</accession>
<evidence type="ECO:0000256" key="1">
    <source>
        <dbReference type="SAM" id="MobiDB-lite"/>
    </source>
</evidence>
<comment type="caution">
    <text evidence="2">The sequence shown here is derived from an EMBL/GenBank/DDBJ whole genome shotgun (WGS) entry which is preliminary data.</text>
</comment>
<dbReference type="EMBL" id="JADYXP020000008">
    <property type="protein sequence ID" value="KAL0118762.1"/>
    <property type="molecule type" value="Genomic_DNA"/>
</dbReference>
<name>A0AAW2FX32_9HYME</name>
<keyword evidence="3" id="KW-1185">Reference proteome</keyword>
<evidence type="ECO:0000313" key="3">
    <source>
        <dbReference type="Proteomes" id="UP001430953"/>
    </source>
</evidence>
<reference evidence="2 3" key="1">
    <citation type="submission" date="2023-03" db="EMBL/GenBank/DDBJ databases">
        <title>High recombination rates correlate with genetic variation in Cardiocondyla obscurior ants.</title>
        <authorList>
            <person name="Errbii M."/>
        </authorList>
    </citation>
    <scope>NUCLEOTIDE SEQUENCE [LARGE SCALE GENOMIC DNA]</scope>
    <source>
        <strain evidence="2">Alpha-2009</strain>
        <tissue evidence="2">Whole body</tissue>
    </source>
</reference>
<sequence length="126" mass="15069">MFFTASNKFALNVIRDILILDNKRIEETRAKREKKENKDREKERKESKCEISDVRGERGRTRVTQVKKSAQFLRMKISSIYRFRNKETFGKLAREQSPRVEIFICKQKDPETFILAHIYRILSSIL</sequence>